<evidence type="ECO:0000313" key="4">
    <source>
        <dbReference type="Proteomes" id="UP000249324"/>
    </source>
</evidence>
<dbReference type="AlphaFoldDB" id="A0A2W4JRA6"/>
<accession>A0A2W4JRA6</accession>
<dbReference type="STRING" id="1111738.GCA_000427905_00933"/>
<evidence type="ECO:0000313" key="2">
    <source>
        <dbReference type="EMBL" id="MFO7190680.1"/>
    </source>
</evidence>
<name>A0A2W4JRA6_9PSEU</name>
<dbReference type="Proteomes" id="UP000249324">
    <property type="component" value="Unassembled WGS sequence"/>
</dbReference>
<comment type="caution">
    <text evidence="3">The sequence shown here is derived from an EMBL/GenBank/DDBJ whole genome shotgun (WGS) entry which is preliminary data.</text>
</comment>
<dbReference type="EMBL" id="QGUI01000049">
    <property type="protein sequence ID" value="PZN00932.1"/>
    <property type="molecule type" value="Genomic_DNA"/>
</dbReference>
<reference evidence="2" key="4">
    <citation type="submission" date="2023-08" db="EMBL/GenBank/DDBJ databases">
        <authorList>
            <person name="Guima S.E.S."/>
            <person name="Martins L.F."/>
            <person name="Silva A.M."/>
            <person name="Setubal J.C."/>
        </authorList>
    </citation>
    <scope>NUCLEOTIDE SEQUENCE</scope>
    <source>
        <strain evidence="2">ZC4RG45</strain>
    </source>
</reference>
<feature type="transmembrane region" description="Helical" evidence="1">
    <location>
        <begin position="32"/>
        <end position="55"/>
    </location>
</feature>
<evidence type="ECO:0000256" key="1">
    <source>
        <dbReference type="SAM" id="Phobius"/>
    </source>
</evidence>
<protein>
    <submittedName>
        <fullName evidence="3">Uncharacterized protein</fullName>
    </submittedName>
</protein>
<proteinExistence type="predicted"/>
<organism evidence="3">
    <name type="scientific">Thermocrispum agreste</name>
    <dbReference type="NCBI Taxonomy" id="37925"/>
    <lineage>
        <taxon>Bacteria</taxon>
        <taxon>Bacillati</taxon>
        <taxon>Actinomycetota</taxon>
        <taxon>Actinomycetes</taxon>
        <taxon>Pseudonocardiales</taxon>
        <taxon>Pseudonocardiaceae</taxon>
        <taxon>Thermocrispum</taxon>
    </lineage>
</organism>
<reference evidence="2" key="1">
    <citation type="submission" date="2018-05" db="EMBL/GenBank/DDBJ databases">
        <authorList>
            <person name="Moura L."/>
            <person name="Setubal J.C."/>
        </authorList>
    </citation>
    <scope>NUCLEOTIDE SEQUENCE</scope>
    <source>
        <strain evidence="2">ZC4RG45</strain>
    </source>
</reference>
<keyword evidence="1" id="KW-1133">Transmembrane helix</keyword>
<reference evidence="2 4" key="3">
    <citation type="journal article" date="2021" name="BMC Genomics">
        <title>Genome-resolved metagenome and metatranscriptome analyses of thermophilic composting reveal key bacterial players and their metabolic interactions.</title>
        <authorList>
            <person name="Braga L.P.P."/>
            <person name="Pereira R.V."/>
            <person name="Martins L.F."/>
            <person name="Moura L.M.S."/>
            <person name="Sanchez F.B."/>
            <person name="Patane J.S.L."/>
            <person name="da Silva A.M."/>
            <person name="Setubal J.C."/>
        </authorList>
    </citation>
    <scope>NUCLEOTIDE SEQUENCE [LARGE SCALE GENOMIC DNA]</scope>
    <source>
        <strain evidence="2">ZC4RG45</strain>
    </source>
</reference>
<reference evidence="3" key="2">
    <citation type="submission" date="2018-05" db="EMBL/GenBank/DDBJ databases">
        <authorList>
            <person name="Lanie J.A."/>
            <person name="Ng W.-L."/>
            <person name="Kazmierczak K.M."/>
            <person name="Andrzejewski T.M."/>
            <person name="Davidsen T.M."/>
            <person name="Wayne K.J."/>
            <person name="Tettelin H."/>
            <person name="Glass J.I."/>
            <person name="Rusch D."/>
            <person name="Podicherti R."/>
            <person name="Tsui H.-C.T."/>
            <person name="Winkler M.E."/>
        </authorList>
    </citation>
    <scope>NUCLEOTIDE SEQUENCE</scope>
    <source>
        <strain evidence="3">ZC4RG45</strain>
    </source>
</reference>
<dbReference type="EMBL" id="QGUI02000002">
    <property type="protein sequence ID" value="MFO7190680.1"/>
    <property type="molecule type" value="Genomic_DNA"/>
</dbReference>
<sequence>MTSDPDDFADREEEIVELPDSRIRVIRIVNTLIRFLTGLFALVLVLHIVLVAAGANFGNAFASFVRSFADAVSLGLNNLFTFTNDSLELAANQGLAAVLWLIIGAALTALITGIFLPGGGGTRVVRRRKPE</sequence>
<gene>
    <name evidence="2" type="ORF">DIU77_000330</name>
    <name evidence="3" type="ORF">DIU77_02260</name>
</gene>
<keyword evidence="1" id="KW-0472">Membrane</keyword>
<evidence type="ECO:0000313" key="3">
    <source>
        <dbReference type="EMBL" id="PZN00932.1"/>
    </source>
</evidence>
<keyword evidence="1" id="KW-0812">Transmembrane</keyword>
<feature type="transmembrane region" description="Helical" evidence="1">
    <location>
        <begin position="97"/>
        <end position="119"/>
    </location>
</feature>